<dbReference type="InterPro" id="IPR009722">
    <property type="entry name" value="YjiK/CarP"/>
</dbReference>
<sequence length="297" mass="33298">MRTVLLTLLAFTLSNLSMAQQRYAPLDLIGIHQLQTSDSLQFDLSGIVATGGNYYVIGDKHWNNSLYQVTFADSLFSISKTPAFSIPSNPDLEAIDYYEGLFYLASEKDGKVYTLDRQVLTHSTNAKEMLIDFESAGLTPSKWGNAGWEGLALDSENQTLYLCKERQPRWIVAINLNSGAINQFNIPETESNDFSDAKFENGFLYVLERNGNYITKIDPVSQQVTDKVSYHHIASHPDGKLYGPEKYGMAEALLLTEDEIWIGLDNNGKSVTEHAKNTHKLSGKTPVILKFRRPKGF</sequence>
<keyword evidence="3" id="KW-0472">Membrane</keyword>
<dbReference type="RefSeq" id="WP_084190668.1">
    <property type="nucleotide sequence ID" value="NZ_FRAA01000010.1"/>
</dbReference>
<dbReference type="AlphaFoldDB" id="A0A1M6VZQ7"/>
<evidence type="ECO:0000256" key="3">
    <source>
        <dbReference type="ARBA" id="ARBA00023136"/>
    </source>
</evidence>
<accession>A0A1M6VZQ7</accession>
<comment type="subcellular location">
    <subcellularLocation>
        <location evidence="1">Cell membrane</location>
    </subcellularLocation>
</comment>
<proteinExistence type="predicted"/>
<dbReference type="Gene3D" id="2.130.10.10">
    <property type="entry name" value="YVTN repeat-like/Quinoprotein amine dehydrogenase"/>
    <property type="match status" value="1"/>
</dbReference>
<evidence type="ECO:0000256" key="2">
    <source>
        <dbReference type="ARBA" id="ARBA00022475"/>
    </source>
</evidence>
<name>A0A1M6VZQ7_REIAG</name>
<evidence type="ECO:0000313" key="5">
    <source>
        <dbReference type="EMBL" id="SHK86893.1"/>
    </source>
</evidence>
<dbReference type="STRING" id="156994.SAMN04488028_11063"/>
<dbReference type="InterPro" id="IPR015943">
    <property type="entry name" value="WD40/YVTN_repeat-like_dom_sf"/>
</dbReference>
<evidence type="ECO:0000256" key="1">
    <source>
        <dbReference type="ARBA" id="ARBA00004236"/>
    </source>
</evidence>
<dbReference type="Pfam" id="PF06977">
    <property type="entry name" value="SdiA-regulated"/>
    <property type="match status" value="1"/>
</dbReference>
<dbReference type="GO" id="GO:0005886">
    <property type="term" value="C:plasma membrane"/>
    <property type="evidence" value="ECO:0007669"/>
    <property type="project" value="UniProtKB-SubCell"/>
</dbReference>
<protein>
    <submittedName>
        <fullName evidence="5">SdiA-regulated</fullName>
    </submittedName>
</protein>
<dbReference type="EMBL" id="FRAA01000010">
    <property type="protein sequence ID" value="SHK86893.1"/>
    <property type="molecule type" value="Genomic_DNA"/>
</dbReference>
<evidence type="ECO:0000313" key="6">
    <source>
        <dbReference type="Proteomes" id="UP000184474"/>
    </source>
</evidence>
<reference evidence="6" key="1">
    <citation type="submission" date="2016-11" db="EMBL/GenBank/DDBJ databases">
        <authorList>
            <person name="Varghese N."/>
            <person name="Submissions S."/>
        </authorList>
    </citation>
    <scope>NUCLEOTIDE SEQUENCE [LARGE SCALE GENOMIC DNA]</scope>
    <source>
        <strain evidence="6">DSM 26134</strain>
    </source>
</reference>
<feature type="chain" id="PRO_5012725994" evidence="4">
    <location>
        <begin position="20"/>
        <end position="297"/>
    </location>
</feature>
<keyword evidence="2" id="KW-1003">Cell membrane</keyword>
<evidence type="ECO:0000256" key="4">
    <source>
        <dbReference type="SAM" id="SignalP"/>
    </source>
</evidence>
<dbReference type="SUPFAM" id="SSF63825">
    <property type="entry name" value="YWTD domain"/>
    <property type="match status" value="1"/>
</dbReference>
<keyword evidence="4" id="KW-0732">Signal</keyword>
<organism evidence="5 6">
    <name type="scientific">Reichenbachiella agariperforans</name>
    <dbReference type="NCBI Taxonomy" id="156994"/>
    <lineage>
        <taxon>Bacteria</taxon>
        <taxon>Pseudomonadati</taxon>
        <taxon>Bacteroidota</taxon>
        <taxon>Cytophagia</taxon>
        <taxon>Cytophagales</taxon>
        <taxon>Reichenbachiellaceae</taxon>
        <taxon>Reichenbachiella</taxon>
    </lineage>
</organism>
<feature type="signal peptide" evidence="4">
    <location>
        <begin position="1"/>
        <end position="19"/>
    </location>
</feature>
<dbReference type="Proteomes" id="UP000184474">
    <property type="component" value="Unassembled WGS sequence"/>
</dbReference>
<keyword evidence="6" id="KW-1185">Reference proteome</keyword>
<gene>
    <name evidence="5" type="ORF">SAMN04488028_11063</name>
</gene>